<evidence type="ECO:0008006" key="3">
    <source>
        <dbReference type="Google" id="ProtNLM"/>
    </source>
</evidence>
<proteinExistence type="predicted"/>
<dbReference type="RefSeq" id="WP_285764309.1">
    <property type="nucleotide sequence ID" value="NZ_BSYJ01000004.1"/>
</dbReference>
<reference evidence="1 2" key="1">
    <citation type="submission" date="2023-04" db="EMBL/GenBank/DDBJ databases">
        <title>Marinobulbifer ophiurae gen. nov., sp. Nov., isolate from tissue of brittle star Ophioplocus japonicus.</title>
        <authorList>
            <person name="Kawano K."/>
            <person name="Sawayama S."/>
            <person name="Nakagawa S."/>
        </authorList>
    </citation>
    <scope>NUCLEOTIDE SEQUENCE [LARGE SCALE GENOMIC DNA]</scope>
    <source>
        <strain evidence="1 2">NKW57</strain>
    </source>
</reference>
<dbReference type="InterPro" id="IPR023393">
    <property type="entry name" value="START-like_dom_sf"/>
</dbReference>
<protein>
    <recommendedName>
        <fullName evidence="3">SRPBCC family protein</fullName>
    </recommendedName>
</protein>
<comment type="caution">
    <text evidence="1">The sequence shown here is derived from an EMBL/GenBank/DDBJ whole genome shotgun (WGS) entry which is preliminary data.</text>
</comment>
<accession>A0ABQ6M013</accession>
<dbReference type="Gene3D" id="3.30.530.20">
    <property type="match status" value="1"/>
</dbReference>
<evidence type="ECO:0000313" key="2">
    <source>
        <dbReference type="Proteomes" id="UP001224392"/>
    </source>
</evidence>
<organism evidence="1 2">
    <name type="scientific">Biformimicrobium ophioploci</name>
    <dbReference type="NCBI Taxonomy" id="3036711"/>
    <lineage>
        <taxon>Bacteria</taxon>
        <taxon>Pseudomonadati</taxon>
        <taxon>Pseudomonadota</taxon>
        <taxon>Gammaproteobacteria</taxon>
        <taxon>Cellvibrionales</taxon>
        <taxon>Microbulbiferaceae</taxon>
        <taxon>Biformimicrobium</taxon>
    </lineage>
</organism>
<gene>
    <name evidence="1" type="ORF">MNKW57_20060</name>
</gene>
<dbReference type="EMBL" id="BSYJ01000004">
    <property type="protein sequence ID" value="GMG87685.1"/>
    <property type="molecule type" value="Genomic_DNA"/>
</dbReference>
<dbReference type="SUPFAM" id="SSF55961">
    <property type="entry name" value="Bet v1-like"/>
    <property type="match status" value="1"/>
</dbReference>
<dbReference type="Pfam" id="PF10604">
    <property type="entry name" value="Polyketide_cyc2"/>
    <property type="match status" value="1"/>
</dbReference>
<dbReference type="InterPro" id="IPR019587">
    <property type="entry name" value="Polyketide_cyclase/dehydratase"/>
</dbReference>
<keyword evidence="2" id="KW-1185">Reference proteome</keyword>
<dbReference type="CDD" id="cd07812">
    <property type="entry name" value="SRPBCC"/>
    <property type="match status" value="1"/>
</dbReference>
<evidence type="ECO:0000313" key="1">
    <source>
        <dbReference type="EMBL" id="GMG87685.1"/>
    </source>
</evidence>
<dbReference type="Proteomes" id="UP001224392">
    <property type="component" value="Unassembled WGS sequence"/>
</dbReference>
<name>A0ABQ6M013_9GAMM</name>
<sequence length="158" mass="17581">MDISVDVHIEADVAAVWRVITDFEHCDRVITAIQAVKVLERPASGLTGLKWQETRVMYGKPATETMWITEAVEPQYYRAEAQSHGARYLSEMRVKAEGTGTRLQMSFGAEPLTVMAKLINFLMKGAMRKALVKMMEGDLADIKRHIEAGADRRAGGAN</sequence>